<protein>
    <submittedName>
        <fullName evidence="2">Uncharacterized protein</fullName>
    </submittedName>
</protein>
<feature type="region of interest" description="Disordered" evidence="1">
    <location>
        <begin position="1"/>
        <end position="169"/>
    </location>
</feature>
<gene>
    <name evidence="2" type="ORF">V5799_020584</name>
</gene>
<keyword evidence="3" id="KW-1185">Reference proteome</keyword>
<proteinExistence type="predicted"/>
<accession>A0AAQ4EUB7</accession>
<evidence type="ECO:0000313" key="2">
    <source>
        <dbReference type="EMBL" id="KAK8778083.1"/>
    </source>
</evidence>
<sequence>MPKKRKIEKSATGDKKANRRHSRSSKVVSPTMSPDPTAVKGGPSSPLPTTGDLAPDGTNAHEEPAAASGQALKPHNVDQRLQRAPAAVTELSLRSPDEPTAMASRPDHPEPEAPASEETLDAQKGSDNSPPVTLAAEAQKAPAPVLASELLVGKQDKPTAPDPVTAGPPRCLSEAAAAGVSVMPQGRIIAQGPCTSTVPPPLATAGSLSAERPQPFNQGNTERNATVRASSGATSGATSGVTSGVTSGATSGAMSPSVPAVVEARSKTQCAAQNALTSASRPTMTVMRACFESLE</sequence>
<feature type="compositionally biased region" description="Polar residues" evidence="1">
    <location>
        <begin position="25"/>
        <end position="34"/>
    </location>
</feature>
<evidence type="ECO:0000313" key="3">
    <source>
        <dbReference type="Proteomes" id="UP001321473"/>
    </source>
</evidence>
<dbReference type="Proteomes" id="UP001321473">
    <property type="component" value="Unassembled WGS sequence"/>
</dbReference>
<reference evidence="2 3" key="1">
    <citation type="journal article" date="2023" name="Arcadia Sci">
        <title>De novo assembly of a long-read Amblyomma americanum tick genome.</title>
        <authorList>
            <person name="Chou S."/>
            <person name="Poskanzer K.E."/>
            <person name="Rollins M."/>
            <person name="Thuy-Boun P.S."/>
        </authorList>
    </citation>
    <scope>NUCLEOTIDE SEQUENCE [LARGE SCALE GENOMIC DNA]</scope>
    <source>
        <strain evidence="2">F_SG_1</strain>
        <tissue evidence="2">Salivary glands</tissue>
    </source>
</reference>
<organism evidence="2 3">
    <name type="scientific">Amblyomma americanum</name>
    <name type="common">Lone star tick</name>
    <dbReference type="NCBI Taxonomy" id="6943"/>
    <lineage>
        <taxon>Eukaryota</taxon>
        <taxon>Metazoa</taxon>
        <taxon>Ecdysozoa</taxon>
        <taxon>Arthropoda</taxon>
        <taxon>Chelicerata</taxon>
        <taxon>Arachnida</taxon>
        <taxon>Acari</taxon>
        <taxon>Parasitiformes</taxon>
        <taxon>Ixodida</taxon>
        <taxon>Ixodoidea</taxon>
        <taxon>Ixodidae</taxon>
        <taxon>Amblyomminae</taxon>
        <taxon>Amblyomma</taxon>
    </lineage>
</organism>
<feature type="compositionally biased region" description="Polar residues" evidence="1">
    <location>
        <begin position="215"/>
        <end position="224"/>
    </location>
</feature>
<dbReference type="EMBL" id="JARKHS020011135">
    <property type="protein sequence ID" value="KAK8778083.1"/>
    <property type="molecule type" value="Genomic_DNA"/>
</dbReference>
<name>A0AAQ4EUB7_AMBAM</name>
<feature type="compositionally biased region" description="Low complexity" evidence="1">
    <location>
        <begin position="226"/>
        <end position="253"/>
    </location>
</feature>
<feature type="region of interest" description="Disordered" evidence="1">
    <location>
        <begin position="203"/>
        <end position="255"/>
    </location>
</feature>
<comment type="caution">
    <text evidence="2">The sequence shown here is derived from an EMBL/GenBank/DDBJ whole genome shotgun (WGS) entry which is preliminary data.</text>
</comment>
<dbReference type="AlphaFoldDB" id="A0AAQ4EUB7"/>
<evidence type="ECO:0000256" key="1">
    <source>
        <dbReference type="SAM" id="MobiDB-lite"/>
    </source>
</evidence>